<evidence type="ECO:0000313" key="1">
    <source>
        <dbReference type="EMBL" id="MFC6884127.1"/>
    </source>
</evidence>
<organism evidence="1 2">
    <name type="scientific">Actinomadura yumaensis</name>
    <dbReference type="NCBI Taxonomy" id="111807"/>
    <lineage>
        <taxon>Bacteria</taxon>
        <taxon>Bacillati</taxon>
        <taxon>Actinomycetota</taxon>
        <taxon>Actinomycetes</taxon>
        <taxon>Streptosporangiales</taxon>
        <taxon>Thermomonosporaceae</taxon>
        <taxon>Actinomadura</taxon>
    </lineage>
</organism>
<dbReference type="EMBL" id="JBHSXS010000024">
    <property type="protein sequence ID" value="MFC6884127.1"/>
    <property type="molecule type" value="Genomic_DNA"/>
</dbReference>
<evidence type="ECO:0000313" key="2">
    <source>
        <dbReference type="Proteomes" id="UP001596380"/>
    </source>
</evidence>
<name>A0ABW2CRM8_9ACTN</name>
<reference evidence="2" key="1">
    <citation type="journal article" date="2019" name="Int. J. Syst. Evol. Microbiol.">
        <title>The Global Catalogue of Microorganisms (GCM) 10K type strain sequencing project: providing services to taxonomists for standard genome sequencing and annotation.</title>
        <authorList>
            <consortium name="The Broad Institute Genomics Platform"/>
            <consortium name="The Broad Institute Genome Sequencing Center for Infectious Disease"/>
            <person name="Wu L."/>
            <person name="Ma J."/>
        </authorList>
    </citation>
    <scope>NUCLEOTIDE SEQUENCE [LARGE SCALE GENOMIC DNA]</scope>
    <source>
        <strain evidence="2">JCM 3369</strain>
    </source>
</reference>
<comment type="caution">
    <text evidence="1">The sequence shown here is derived from an EMBL/GenBank/DDBJ whole genome shotgun (WGS) entry which is preliminary data.</text>
</comment>
<proteinExistence type="predicted"/>
<dbReference type="RefSeq" id="WP_160822055.1">
    <property type="nucleotide sequence ID" value="NZ_JBHSXE010000001.1"/>
</dbReference>
<gene>
    <name evidence="1" type="ORF">ACFQKB_30505</name>
</gene>
<keyword evidence="2" id="KW-1185">Reference proteome</keyword>
<sequence length="92" mass="10163">MYGTWAQVRIAAALAQVMLGEPEGAARELSPVFDLGNEYRVVTIIGRMTEVVQRLGHSRFKGDPRAVALQEEIRAFQVGFLEHKALTAPEVP</sequence>
<accession>A0ABW2CRM8</accession>
<dbReference type="Proteomes" id="UP001596380">
    <property type="component" value="Unassembled WGS sequence"/>
</dbReference>
<protein>
    <submittedName>
        <fullName evidence="1">Uncharacterized protein</fullName>
    </submittedName>
</protein>